<dbReference type="RefSeq" id="WP_096241352.1">
    <property type="nucleotide sequence ID" value="NZ_JAXEWI010000200.1"/>
</dbReference>
<gene>
    <name evidence="2" type="ORF">EHLA_3114</name>
</gene>
<feature type="transmembrane region" description="Helical" evidence="1">
    <location>
        <begin position="6"/>
        <end position="21"/>
    </location>
</feature>
<protein>
    <submittedName>
        <fullName evidence="2">Uncharacterized protein</fullName>
    </submittedName>
</protein>
<dbReference type="AlphaFoldDB" id="A0A285PWU6"/>
<reference evidence="3" key="1">
    <citation type="submission" date="2017-09" db="EMBL/GenBank/DDBJ databases">
        <authorList>
            <person name="Shetty A S."/>
        </authorList>
    </citation>
    <scope>NUCLEOTIDE SEQUENCE [LARGE SCALE GENOMIC DNA]</scope>
</reference>
<dbReference type="KEGG" id="ehl:EHLA_3114"/>
<accession>A0A285PWU6</accession>
<keyword evidence="1" id="KW-0812">Transmembrane</keyword>
<keyword evidence="1" id="KW-0472">Membrane</keyword>
<dbReference type="EMBL" id="LT907978">
    <property type="protein sequence ID" value="SOB73662.1"/>
    <property type="molecule type" value="Genomic_DNA"/>
</dbReference>
<organism evidence="2 3">
    <name type="scientific">Anaerobutyricum hallii</name>
    <dbReference type="NCBI Taxonomy" id="39488"/>
    <lineage>
        <taxon>Bacteria</taxon>
        <taxon>Bacillati</taxon>
        <taxon>Bacillota</taxon>
        <taxon>Clostridia</taxon>
        <taxon>Lachnospirales</taxon>
        <taxon>Lachnospiraceae</taxon>
        <taxon>Anaerobutyricum</taxon>
    </lineage>
</organism>
<evidence type="ECO:0000313" key="2">
    <source>
        <dbReference type="EMBL" id="SOB73662.1"/>
    </source>
</evidence>
<evidence type="ECO:0000313" key="3">
    <source>
        <dbReference type="Proteomes" id="UP000217549"/>
    </source>
</evidence>
<evidence type="ECO:0000256" key="1">
    <source>
        <dbReference type="SAM" id="Phobius"/>
    </source>
</evidence>
<feature type="transmembrane region" description="Helical" evidence="1">
    <location>
        <begin position="33"/>
        <end position="50"/>
    </location>
</feature>
<name>A0A285PWU6_9FIRM</name>
<sequence length="106" mass="12311">MLRNLFILLTAMFMGLVYYKFSISKSKDAQNMAFFMKITFLVLSLILAFTRKEFILIGDLAFGGRTPVMVLVLIEIADAFIDRKNNSMQVERKKRSTASMEMQRRK</sequence>
<proteinExistence type="predicted"/>
<keyword evidence="1" id="KW-1133">Transmembrane helix</keyword>
<dbReference type="Proteomes" id="UP000217549">
    <property type="component" value="Chromosome I"/>
</dbReference>
<keyword evidence="3" id="KW-1185">Reference proteome</keyword>